<dbReference type="FunFam" id="3.30.70.270:FF:000001">
    <property type="entry name" value="Diguanylate cyclase domain protein"/>
    <property type="match status" value="1"/>
</dbReference>
<keyword evidence="7" id="KW-1185">Reference proteome</keyword>
<dbReference type="KEGG" id="ksd:KS2013_1484"/>
<evidence type="ECO:0000256" key="4">
    <source>
        <dbReference type="SAM" id="Phobius"/>
    </source>
</evidence>
<dbReference type="Pfam" id="PF00990">
    <property type="entry name" value="GGDEF"/>
    <property type="match status" value="1"/>
</dbReference>
<dbReference type="STRING" id="1144748.KS2013_1484"/>
<dbReference type="Gene3D" id="3.30.70.270">
    <property type="match status" value="1"/>
</dbReference>
<dbReference type="InterPro" id="IPR029787">
    <property type="entry name" value="Nucleotide_cyclase"/>
</dbReference>
<comment type="cofactor">
    <cofactor evidence="1">
        <name>Mg(2+)</name>
        <dbReference type="ChEBI" id="CHEBI:18420"/>
    </cofactor>
</comment>
<dbReference type="EMBL" id="CP012418">
    <property type="protein sequence ID" value="AOE50196.1"/>
    <property type="molecule type" value="Genomic_DNA"/>
</dbReference>
<keyword evidence="4" id="KW-1133">Transmembrane helix</keyword>
<comment type="catalytic activity">
    <reaction evidence="3">
        <text>2 GTP = 3',3'-c-di-GMP + 2 diphosphate</text>
        <dbReference type="Rhea" id="RHEA:24898"/>
        <dbReference type="ChEBI" id="CHEBI:33019"/>
        <dbReference type="ChEBI" id="CHEBI:37565"/>
        <dbReference type="ChEBI" id="CHEBI:58805"/>
        <dbReference type="EC" id="2.7.7.65"/>
    </reaction>
</comment>
<gene>
    <name evidence="6" type="ORF">KS2013_1484</name>
</gene>
<feature type="transmembrane region" description="Helical" evidence="4">
    <location>
        <begin position="44"/>
        <end position="68"/>
    </location>
</feature>
<dbReference type="RefSeq" id="WP_068992001.1">
    <property type="nucleotide sequence ID" value="NZ_CP012418.1"/>
</dbReference>
<evidence type="ECO:0000256" key="3">
    <source>
        <dbReference type="ARBA" id="ARBA00034247"/>
    </source>
</evidence>
<protein>
    <recommendedName>
        <fullName evidence="2">diguanylate cyclase</fullName>
        <ecNumber evidence="2">2.7.7.65</ecNumber>
    </recommendedName>
</protein>
<dbReference type="InterPro" id="IPR043128">
    <property type="entry name" value="Rev_trsase/Diguanyl_cyclase"/>
</dbReference>
<evidence type="ECO:0000259" key="5">
    <source>
        <dbReference type="PROSITE" id="PS50887"/>
    </source>
</evidence>
<sequence length="247" mass="28111">MKRIIQKVGRIRLVIIITLVAALLAIGLNILLQLIQGNELSYTALYRALISAIIIAPLLSWYLVGLFMRVIELEQKMQEWAMFDQLTGLFNRRAFLHRAEQEYTLAKRHNESFAILVLDLDHFKTINDKYGHKAGDLILEDFGQLIKSQVRQSDICGRIGGEEFGFILPRTDLNNSRLFAEKLLTTIEQRSISIEGKEIKYTASIGITLSHPYSNYKINNLLHQADRALYKAKSAGRNCYQVANAVS</sequence>
<dbReference type="Proteomes" id="UP000094147">
    <property type="component" value="Chromosome"/>
</dbReference>
<keyword evidence="4" id="KW-0812">Transmembrane</keyword>
<keyword evidence="4" id="KW-0472">Membrane</keyword>
<reference evidence="7" key="1">
    <citation type="submission" date="2015-08" db="EMBL/GenBank/DDBJ databases">
        <authorList>
            <person name="Kim K.M."/>
        </authorList>
    </citation>
    <scope>NUCLEOTIDE SEQUENCE [LARGE SCALE GENOMIC DNA]</scope>
    <source>
        <strain evidence="7">KCTC 23892</strain>
    </source>
</reference>
<accession>A0A1B3BBN0</accession>
<feature type="domain" description="GGDEF" evidence="5">
    <location>
        <begin position="111"/>
        <end position="245"/>
    </location>
</feature>
<dbReference type="AlphaFoldDB" id="A0A1B3BBN0"/>
<proteinExistence type="predicted"/>
<evidence type="ECO:0000313" key="6">
    <source>
        <dbReference type="EMBL" id="AOE50196.1"/>
    </source>
</evidence>
<dbReference type="SUPFAM" id="SSF55073">
    <property type="entry name" value="Nucleotide cyclase"/>
    <property type="match status" value="1"/>
</dbReference>
<feature type="transmembrane region" description="Helical" evidence="4">
    <location>
        <begin position="12"/>
        <end position="32"/>
    </location>
</feature>
<name>A0A1B3BBN0_9GAMM</name>
<dbReference type="PROSITE" id="PS50887">
    <property type="entry name" value="GGDEF"/>
    <property type="match status" value="1"/>
</dbReference>
<dbReference type="GO" id="GO:0052621">
    <property type="term" value="F:diguanylate cyclase activity"/>
    <property type="evidence" value="ECO:0007669"/>
    <property type="project" value="UniProtKB-EC"/>
</dbReference>
<dbReference type="InterPro" id="IPR050469">
    <property type="entry name" value="Diguanylate_Cyclase"/>
</dbReference>
<dbReference type="EC" id="2.7.7.65" evidence="2"/>
<dbReference type="PANTHER" id="PTHR45138:SF9">
    <property type="entry name" value="DIGUANYLATE CYCLASE DGCM-RELATED"/>
    <property type="match status" value="1"/>
</dbReference>
<dbReference type="NCBIfam" id="TIGR00254">
    <property type="entry name" value="GGDEF"/>
    <property type="match status" value="1"/>
</dbReference>
<dbReference type="SMART" id="SM00267">
    <property type="entry name" value="GGDEF"/>
    <property type="match status" value="1"/>
</dbReference>
<dbReference type="InterPro" id="IPR000160">
    <property type="entry name" value="GGDEF_dom"/>
</dbReference>
<evidence type="ECO:0000256" key="1">
    <source>
        <dbReference type="ARBA" id="ARBA00001946"/>
    </source>
</evidence>
<dbReference type="PANTHER" id="PTHR45138">
    <property type="entry name" value="REGULATORY COMPONENTS OF SENSORY TRANSDUCTION SYSTEM"/>
    <property type="match status" value="1"/>
</dbReference>
<organism evidence="6 7">
    <name type="scientific">Kangiella sediminilitoris</name>
    <dbReference type="NCBI Taxonomy" id="1144748"/>
    <lineage>
        <taxon>Bacteria</taxon>
        <taxon>Pseudomonadati</taxon>
        <taxon>Pseudomonadota</taxon>
        <taxon>Gammaproteobacteria</taxon>
        <taxon>Kangiellales</taxon>
        <taxon>Kangiellaceae</taxon>
        <taxon>Kangiella</taxon>
    </lineage>
</organism>
<evidence type="ECO:0000256" key="2">
    <source>
        <dbReference type="ARBA" id="ARBA00012528"/>
    </source>
</evidence>
<dbReference type="CDD" id="cd01949">
    <property type="entry name" value="GGDEF"/>
    <property type="match status" value="1"/>
</dbReference>
<evidence type="ECO:0000313" key="7">
    <source>
        <dbReference type="Proteomes" id="UP000094147"/>
    </source>
</evidence>